<comment type="caution">
    <text evidence="1">The sequence shown here is derived from an EMBL/GenBank/DDBJ whole genome shotgun (WGS) entry which is preliminary data.</text>
</comment>
<evidence type="ECO:0000313" key="1">
    <source>
        <dbReference type="EMBL" id="MDU0114081.1"/>
    </source>
</evidence>
<dbReference type="EMBL" id="JAWCUA010000010">
    <property type="protein sequence ID" value="MDU0114081.1"/>
    <property type="molecule type" value="Genomic_DNA"/>
</dbReference>
<sequence length="184" mass="21760">MITFIIFHPLALSNTAEPTSLFPFRLIGKWYQVPPPLEYDDKSKPYELFKLLWTFGHSEADIINRLGKPTERYVSDRDNRHEPNQKLQYITLQYPNLVIEILKTHHPKTFINRLYIKNCDLDSGFKRFLCQPLIKIEEQLGKPSYKEFDELVYVIKIGDVGEVPLRLILKNDHISEIYIRNLID</sequence>
<keyword evidence="2" id="KW-1185">Reference proteome</keyword>
<evidence type="ECO:0000313" key="2">
    <source>
        <dbReference type="Proteomes" id="UP001257914"/>
    </source>
</evidence>
<gene>
    <name evidence="1" type="ORF">RT723_13990</name>
</gene>
<protein>
    <submittedName>
        <fullName evidence="1">Uncharacterized protein</fullName>
    </submittedName>
</protein>
<name>A0ABU3R323_9GAMM</name>
<accession>A0ABU3R323</accession>
<reference evidence="1 2" key="1">
    <citation type="submission" date="2023-10" db="EMBL/GenBank/DDBJ databases">
        <title>Psychrosphaera aquimaarina strain SW33 isolated from seawater.</title>
        <authorList>
            <person name="Bayburt H."/>
            <person name="Kim J.M."/>
            <person name="Choi B.J."/>
            <person name="Jeon C.O."/>
        </authorList>
    </citation>
    <scope>NUCLEOTIDE SEQUENCE [LARGE SCALE GENOMIC DNA]</scope>
    <source>
        <strain evidence="1 2">KCTC 52743</strain>
    </source>
</reference>
<organism evidence="1 2">
    <name type="scientific">Psychrosphaera aquimarina</name>
    <dbReference type="NCBI Taxonomy" id="2044854"/>
    <lineage>
        <taxon>Bacteria</taxon>
        <taxon>Pseudomonadati</taxon>
        <taxon>Pseudomonadota</taxon>
        <taxon>Gammaproteobacteria</taxon>
        <taxon>Alteromonadales</taxon>
        <taxon>Pseudoalteromonadaceae</taxon>
        <taxon>Psychrosphaera</taxon>
    </lineage>
</organism>
<dbReference type="Proteomes" id="UP001257914">
    <property type="component" value="Unassembled WGS sequence"/>
</dbReference>
<proteinExistence type="predicted"/>
<dbReference type="RefSeq" id="WP_315947677.1">
    <property type="nucleotide sequence ID" value="NZ_JAWCUA010000010.1"/>
</dbReference>